<evidence type="ECO:0000256" key="8">
    <source>
        <dbReference type="SAM" id="MobiDB-lite"/>
    </source>
</evidence>
<dbReference type="EMBL" id="NATQ01000085">
    <property type="protein sequence ID" value="OQX90231.1"/>
    <property type="molecule type" value="Genomic_DNA"/>
</dbReference>
<comment type="caution">
    <text evidence="11">The sequence shown here is derived from an EMBL/GenBank/DDBJ whole genome shotgun (WGS) entry which is preliminary data.</text>
</comment>
<evidence type="ECO:0000313" key="11">
    <source>
        <dbReference type="EMBL" id="OQX90231.1"/>
    </source>
</evidence>
<keyword evidence="2 7" id="KW-0963">Cytoplasm</keyword>
<dbReference type="InterPro" id="IPR006169">
    <property type="entry name" value="GTP1_OBG_dom"/>
</dbReference>
<organism evidence="11 12">
    <name type="scientific">Candidatus Coatesbacteria bacterium 4484_99</name>
    <dbReference type="NCBI Taxonomy" id="1970774"/>
    <lineage>
        <taxon>Bacteria</taxon>
        <taxon>Candidatus Coatesiibacteriota</taxon>
    </lineage>
</organism>
<dbReference type="EC" id="3.6.5.-" evidence="7"/>
<comment type="function">
    <text evidence="7">An essential GTPase which binds GTP, GDP and possibly (p)ppGpp with moderate affinity, with high nucleotide exchange rates and a fairly low GTP hydrolysis rate. Plays a role in control of the cell cycle, stress response, ribosome biogenesis and in those bacteria that undergo differentiation, in morphogenesis control.</text>
</comment>
<feature type="domain" description="OBG-type G" evidence="9">
    <location>
        <begin position="140"/>
        <end position="312"/>
    </location>
</feature>
<dbReference type="Gene3D" id="3.40.50.300">
    <property type="entry name" value="P-loop containing nucleotide triphosphate hydrolases"/>
    <property type="match status" value="1"/>
</dbReference>
<gene>
    <name evidence="7" type="primary">obg</name>
    <name evidence="11" type="ORF">B6D57_04220</name>
</gene>
<reference evidence="12" key="1">
    <citation type="submission" date="2017-03" db="EMBL/GenBank/DDBJ databases">
        <title>Novel pathways for hydrocarbon cycling and metabolic interdependencies in hydrothermal sediment communities.</title>
        <authorList>
            <person name="Dombrowski N."/>
            <person name="Seitz K."/>
            <person name="Teske A."/>
            <person name="Baker B."/>
        </authorList>
    </citation>
    <scope>NUCLEOTIDE SEQUENCE [LARGE SCALE GENOMIC DNA]</scope>
</reference>
<feature type="binding site" evidence="7">
    <location>
        <position position="173"/>
    </location>
    <ligand>
        <name>Mg(2+)</name>
        <dbReference type="ChEBI" id="CHEBI:18420"/>
    </ligand>
</feature>
<feature type="domain" description="Obg" evidence="10">
    <location>
        <begin position="1"/>
        <end position="139"/>
    </location>
</feature>
<sequence>MSFRREKFVPRGGPDGGDGGKGGDVYFEARSGISTLFHLKGKNLFEAERGKHGKGKKMTGAGGNDLIIPVPRGTVVRRRRGGKVIAELNEYGDRFLAARGGRGGRGNVRFATPTHRAPRYAERGAKGQVREYYLELRLIADVGLVGLPNAGKSTLLSSLTRARPKIASYPFTTLSPNLGVVWLDSVKNFVIADLPGLVEDASKGVGLGEGFLKHIERAGVICLVVDIAPGDEEVKPVRAVEILLGELERYRSNLSKRAKIIAANKMDLPDSGNGLMQLKGCVLAEGIDIVPISALKREGLDNLKNRMYNYILDEGT</sequence>
<feature type="binding site" evidence="7">
    <location>
        <begin position="146"/>
        <end position="153"/>
    </location>
    <ligand>
        <name>GTP</name>
        <dbReference type="ChEBI" id="CHEBI:37565"/>
    </ligand>
</feature>
<comment type="similarity">
    <text evidence="1 7">Belongs to the TRAFAC class OBG-HflX-like GTPase superfamily. OBG GTPase family.</text>
</comment>
<dbReference type="InterPro" id="IPR027417">
    <property type="entry name" value="P-loop_NTPase"/>
</dbReference>
<keyword evidence="6 7" id="KW-0342">GTP-binding</keyword>
<feature type="region of interest" description="Disordered" evidence="8">
    <location>
        <begin position="1"/>
        <end position="23"/>
    </location>
</feature>
<dbReference type="FunFam" id="2.70.210.12:FF:000001">
    <property type="entry name" value="GTPase Obg"/>
    <property type="match status" value="1"/>
</dbReference>
<feature type="binding site" evidence="7">
    <location>
        <begin position="193"/>
        <end position="196"/>
    </location>
    <ligand>
        <name>GTP</name>
        <dbReference type="ChEBI" id="CHEBI:37565"/>
    </ligand>
</feature>
<name>A0A1W9S058_9BACT</name>
<dbReference type="Pfam" id="PF01018">
    <property type="entry name" value="GTP1_OBG"/>
    <property type="match status" value="1"/>
</dbReference>
<dbReference type="NCBIfam" id="TIGR02729">
    <property type="entry name" value="Obg_CgtA"/>
    <property type="match status" value="1"/>
</dbReference>
<dbReference type="InterPro" id="IPR045086">
    <property type="entry name" value="OBG_GTPase"/>
</dbReference>
<evidence type="ECO:0000313" key="12">
    <source>
        <dbReference type="Proteomes" id="UP000192611"/>
    </source>
</evidence>
<dbReference type="PIRSF" id="PIRSF002401">
    <property type="entry name" value="GTP_bd_Obg/CgtA"/>
    <property type="match status" value="1"/>
</dbReference>
<feature type="binding site" evidence="7">
    <location>
        <begin position="293"/>
        <end position="295"/>
    </location>
    <ligand>
        <name>GTP</name>
        <dbReference type="ChEBI" id="CHEBI:37565"/>
    </ligand>
</feature>
<dbReference type="Proteomes" id="UP000192611">
    <property type="component" value="Unassembled WGS sequence"/>
</dbReference>
<evidence type="ECO:0000256" key="2">
    <source>
        <dbReference type="ARBA" id="ARBA00022490"/>
    </source>
</evidence>
<feature type="binding site" evidence="7">
    <location>
        <begin position="171"/>
        <end position="175"/>
    </location>
    <ligand>
        <name>GTP</name>
        <dbReference type="ChEBI" id="CHEBI:37565"/>
    </ligand>
</feature>
<dbReference type="InterPro" id="IPR014100">
    <property type="entry name" value="GTP-bd_Obg/CgtA"/>
</dbReference>
<dbReference type="InterPro" id="IPR006073">
    <property type="entry name" value="GTP-bd"/>
</dbReference>
<evidence type="ECO:0000259" key="9">
    <source>
        <dbReference type="PROSITE" id="PS51710"/>
    </source>
</evidence>
<dbReference type="AlphaFoldDB" id="A0A1W9S058"/>
<dbReference type="HAMAP" id="MF_01454">
    <property type="entry name" value="GTPase_Obg"/>
    <property type="match status" value="1"/>
</dbReference>
<protein>
    <recommendedName>
        <fullName evidence="7">GTPase Obg</fullName>
        <ecNumber evidence="7">3.6.5.-</ecNumber>
    </recommendedName>
    <alternativeName>
        <fullName evidence="7">GTP-binding protein Obg</fullName>
    </alternativeName>
</protein>
<dbReference type="PROSITE" id="PS51883">
    <property type="entry name" value="OBG"/>
    <property type="match status" value="1"/>
</dbReference>
<keyword evidence="3 7" id="KW-0547">Nucleotide-binding</keyword>
<evidence type="ECO:0000256" key="7">
    <source>
        <dbReference type="HAMAP-Rule" id="MF_01454"/>
    </source>
</evidence>
<dbReference type="SUPFAM" id="SSF82051">
    <property type="entry name" value="Obg GTP-binding protein N-terminal domain"/>
    <property type="match status" value="1"/>
</dbReference>
<dbReference type="GO" id="GO:0005525">
    <property type="term" value="F:GTP binding"/>
    <property type="evidence" value="ECO:0007669"/>
    <property type="project" value="UniProtKB-UniRule"/>
</dbReference>
<feature type="compositionally biased region" description="Gly residues" evidence="8">
    <location>
        <begin position="13"/>
        <end position="23"/>
    </location>
</feature>
<feature type="binding site" evidence="7">
    <location>
        <begin position="264"/>
        <end position="267"/>
    </location>
    <ligand>
        <name>GTP</name>
        <dbReference type="ChEBI" id="CHEBI:37565"/>
    </ligand>
</feature>
<dbReference type="NCBIfam" id="NF008956">
    <property type="entry name" value="PRK12299.1"/>
    <property type="match status" value="1"/>
</dbReference>
<evidence type="ECO:0000256" key="5">
    <source>
        <dbReference type="ARBA" id="ARBA00022842"/>
    </source>
</evidence>
<keyword evidence="7" id="KW-0479">Metal-binding</keyword>
<comment type="cofactor">
    <cofactor evidence="7">
        <name>Mg(2+)</name>
        <dbReference type="ChEBI" id="CHEBI:18420"/>
    </cofactor>
</comment>
<dbReference type="CDD" id="cd01898">
    <property type="entry name" value="Obg"/>
    <property type="match status" value="1"/>
</dbReference>
<keyword evidence="5 7" id="KW-0460">Magnesium</keyword>
<proteinExistence type="inferred from homology"/>
<evidence type="ECO:0000256" key="4">
    <source>
        <dbReference type="ARBA" id="ARBA00022801"/>
    </source>
</evidence>
<evidence type="ECO:0000256" key="1">
    <source>
        <dbReference type="ARBA" id="ARBA00007699"/>
    </source>
</evidence>
<dbReference type="PROSITE" id="PS51710">
    <property type="entry name" value="G_OBG"/>
    <property type="match status" value="1"/>
</dbReference>
<dbReference type="SUPFAM" id="SSF52540">
    <property type="entry name" value="P-loop containing nucleoside triphosphate hydrolases"/>
    <property type="match status" value="1"/>
</dbReference>
<dbReference type="PANTHER" id="PTHR11702">
    <property type="entry name" value="DEVELOPMENTALLY REGULATED GTP-BINDING PROTEIN-RELATED"/>
    <property type="match status" value="1"/>
</dbReference>
<dbReference type="NCBIfam" id="NF008955">
    <property type="entry name" value="PRK12297.1"/>
    <property type="match status" value="1"/>
</dbReference>
<dbReference type="Pfam" id="PF01926">
    <property type="entry name" value="MMR_HSR1"/>
    <property type="match status" value="1"/>
</dbReference>
<dbReference type="GO" id="GO:0005737">
    <property type="term" value="C:cytoplasm"/>
    <property type="evidence" value="ECO:0007669"/>
    <property type="project" value="UniProtKB-SubCell"/>
</dbReference>
<dbReference type="PANTHER" id="PTHR11702:SF31">
    <property type="entry name" value="MITOCHONDRIAL RIBOSOME-ASSOCIATED GTPASE 2"/>
    <property type="match status" value="1"/>
</dbReference>
<dbReference type="GO" id="GO:0000287">
    <property type="term" value="F:magnesium ion binding"/>
    <property type="evidence" value="ECO:0007669"/>
    <property type="project" value="InterPro"/>
</dbReference>
<dbReference type="Gene3D" id="2.70.210.12">
    <property type="entry name" value="GTP1/OBG domain"/>
    <property type="match status" value="1"/>
</dbReference>
<comment type="subunit">
    <text evidence="7">Monomer.</text>
</comment>
<comment type="subcellular location">
    <subcellularLocation>
        <location evidence="7">Cytoplasm</location>
    </subcellularLocation>
</comment>
<evidence type="ECO:0000259" key="10">
    <source>
        <dbReference type="PROSITE" id="PS51883"/>
    </source>
</evidence>
<dbReference type="InterPro" id="IPR036726">
    <property type="entry name" value="GTP1_OBG_dom_sf"/>
</dbReference>
<accession>A0A1W9S058</accession>
<dbReference type="PRINTS" id="PR00326">
    <property type="entry name" value="GTP1OBG"/>
</dbReference>
<evidence type="ECO:0000256" key="3">
    <source>
        <dbReference type="ARBA" id="ARBA00022741"/>
    </source>
</evidence>
<feature type="binding site" evidence="7">
    <location>
        <position position="153"/>
    </location>
    <ligand>
        <name>Mg(2+)</name>
        <dbReference type="ChEBI" id="CHEBI:18420"/>
    </ligand>
</feature>
<keyword evidence="4 7" id="KW-0378">Hydrolase</keyword>
<dbReference type="GO" id="GO:0003924">
    <property type="term" value="F:GTPase activity"/>
    <property type="evidence" value="ECO:0007669"/>
    <property type="project" value="UniProtKB-UniRule"/>
</dbReference>
<dbReference type="GO" id="GO:0042254">
    <property type="term" value="P:ribosome biogenesis"/>
    <property type="evidence" value="ECO:0007669"/>
    <property type="project" value="UniProtKB-UniRule"/>
</dbReference>
<dbReference type="InterPro" id="IPR031167">
    <property type="entry name" value="G_OBG"/>
</dbReference>
<evidence type="ECO:0000256" key="6">
    <source>
        <dbReference type="ARBA" id="ARBA00023134"/>
    </source>
</evidence>